<protein>
    <submittedName>
        <fullName evidence="1">Uncharacterized protein</fullName>
    </submittedName>
</protein>
<sequence>MTKSKACRTARSVEADLCVTVKAEAWATMGATPFGFLQNRQNLRLRCSGFLRSEIDEKLSTEIVGMSVGNFLKPLFYVACSVVVIL</sequence>
<gene>
    <name evidence="1" type="ORF">BTW15_20890</name>
</gene>
<dbReference type="EMBL" id="MSDS01000026">
    <property type="protein sequence ID" value="OPE58189.1"/>
    <property type="molecule type" value="Genomic_DNA"/>
</dbReference>
<organism evidence="1 2">
    <name type="scientific">Pseudomonas syringae pv. tomato</name>
    <dbReference type="NCBI Taxonomy" id="323"/>
    <lineage>
        <taxon>Bacteria</taxon>
        <taxon>Pseudomonadati</taxon>
        <taxon>Pseudomonadota</taxon>
        <taxon>Gammaproteobacteria</taxon>
        <taxon>Pseudomonadales</taxon>
        <taxon>Pseudomonadaceae</taxon>
        <taxon>Pseudomonas</taxon>
    </lineage>
</organism>
<dbReference type="Proteomes" id="UP000189855">
    <property type="component" value="Unassembled WGS sequence"/>
</dbReference>
<proteinExistence type="predicted"/>
<reference evidence="1 2" key="1">
    <citation type="journal article" date="2017" name="Mol. Ecol.">
        <title>Adaptation of the pathogen, Pseudomonas syringae, during experimental evolution on a native vs. alternative host plant.</title>
        <authorList>
            <person name="Meaden S."/>
            <person name="Koskella B."/>
        </authorList>
    </citation>
    <scope>NUCLEOTIDE SEQUENCE [LARGE SCALE GENOMIC DNA]</scope>
    <source>
        <strain evidence="1 2">PT23</strain>
    </source>
</reference>
<evidence type="ECO:0000313" key="2">
    <source>
        <dbReference type="Proteomes" id="UP000189855"/>
    </source>
</evidence>
<accession>A0AB36KU32</accession>
<name>A0AB36KU32_PSEUB</name>
<dbReference type="AlphaFoldDB" id="A0AB36KU32"/>
<comment type="caution">
    <text evidence="1">The sequence shown here is derived from an EMBL/GenBank/DDBJ whole genome shotgun (WGS) entry which is preliminary data.</text>
</comment>
<evidence type="ECO:0000313" key="1">
    <source>
        <dbReference type="EMBL" id="OPE58189.1"/>
    </source>
</evidence>